<accession>A0A4E0RE68</accession>
<evidence type="ECO:0000313" key="2">
    <source>
        <dbReference type="Proteomes" id="UP000230066"/>
    </source>
</evidence>
<comment type="caution">
    <text evidence="1">The sequence shown here is derived from an EMBL/GenBank/DDBJ whole genome shotgun (WGS) entry which is preliminary data.</text>
</comment>
<keyword evidence="2" id="KW-1185">Reference proteome</keyword>
<reference evidence="1" key="1">
    <citation type="submission" date="2019-03" db="EMBL/GenBank/DDBJ databases">
        <title>Improved annotation for the trematode Fasciola hepatica.</title>
        <authorList>
            <person name="Choi Y.-J."/>
            <person name="Martin J."/>
            <person name="Mitreva M."/>
        </authorList>
    </citation>
    <scope>NUCLEOTIDE SEQUENCE [LARGE SCALE GENOMIC DNA]</scope>
</reference>
<dbReference type="PANTHER" id="PTHR47331:SF5">
    <property type="entry name" value="RIBONUCLEASE H"/>
    <property type="match status" value="1"/>
</dbReference>
<dbReference type="AlphaFoldDB" id="A0A4E0RE68"/>
<proteinExistence type="predicted"/>
<name>A0A4E0RE68_FASHE</name>
<organism evidence="1 2">
    <name type="scientific">Fasciola hepatica</name>
    <name type="common">Liver fluke</name>
    <dbReference type="NCBI Taxonomy" id="6192"/>
    <lineage>
        <taxon>Eukaryota</taxon>
        <taxon>Metazoa</taxon>
        <taxon>Spiralia</taxon>
        <taxon>Lophotrochozoa</taxon>
        <taxon>Platyhelminthes</taxon>
        <taxon>Trematoda</taxon>
        <taxon>Digenea</taxon>
        <taxon>Plagiorchiida</taxon>
        <taxon>Echinostomata</taxon>
        <taxon>Echinostomatoidea</taxon>
        <taxon>Fasciolidae</taxon>
        <taxon>Fasciola</taxon>
    </lineage>
</organism>
<sequence length="143" mass="16104">MRFLPIRLIRPNDSIETYAFLDNRSNSTLLSSVAAQVLGKERPPKQLSVTSIARTTISTASKASYTTESLASDNRVQDKRVYSVKILQMRTASNPHKQLTCSRHLKGNKFESIENKRVGLLIVTNTPVTHWVQDLHARTSTRP</sequence>
<dbReference type="EMBL" id="JXXN02001461">
    <property type="protein sequence ID" value="THD24721.1"/>
    <property type="molecule type" value="Genomic_DNA"/>
</dbReference>
<dbReference type="Proteomes" id="UP000230066">
    <property type="component" value="Unassembled WGS sequence"/>
</dbReference>
<protein>
    <submittedName>
        <fullName evidence="1">Uncharacterized protein</fullName>
    </submittedName>
</protein>
<gene>
    <name evidence="1" type="ORF">D915_004380</name>
</gene>
<evidence type="ECO:0000313" key="1">
    <source>
        <dbReference type="EMBL" id="THD24721.1"/>
    </source>
</evidence>
<dbReference type="PANTHER" id="PTHR47331">
    <property type="entry name" value="PHD-TYPE DOMAIN-CONTAINING PROTEIN"/>
    <property type="match status" value="1"/>
</dbReference>